<gene>
    <name evidence="2" type="ORF">PS854_05594</name>
</gene>
<dbReference type="Gene3D" id="2.60.120.10">
    <property type="entry name" value="Jelly Rolls"/>
    <property type="match status" value="1"/>
</dbReference>
<dbReference type="InterPro" id="IPR014710">
    <property type="entry name" value="RmlC-like_jellyroll"/>
</dbReference>
<dbReference type="Proteomes" id="UP000327111">
    <property type="component" value="Unassembled WGS sequence"/>
</dbReference>
<dbReference type="InterPro" id="IPR011051">
    <property type="entry name" value="RmlC_Cupin_sf"/>
</dbReference>
<dbReference type="EMBL" id="CABVIF010000019">
    <property type="protein sequence ID" value="VVP54957.1"/>
    <property type="molecule type" value="Genomic_DNA"/>
</dbReference>
<feature type="domain" description="Cupin type-2" evidence="1">
    <location>
        <begin position="119"/>
        <end position="175"/>
    </location>
</feature>
<accession>A0A5E7Q247</accession>
<dbReference type="CDD" id="cd02231">
    <property type="entry name" value="cupin_BLL6423-like"/>
    <property type="match status" value="1"/>
</dbReference>
<sequence length="193" mass="20654">MQALPEFKRVVTGHNQHGQAIVASHGPTPNVFPLSSVPGTVFYELWNSSTSPAVLDNASDPSSKPLQLSPGPLGSVIRVVDIPPDSVQNAVSAENAAAAFAEIGESRAGTGQANAKHKLMHRTETLDYGIVTEGEVWLVLDEEEVHLKRGDVVVQRGTHHAWSNRTEAMARMVFILLDGRFAAELSNGRGASV</sequence>
<reference evidence="2 3" key="1">
    <citation type="submission" date="2019-09" db="EMBL/GenBank/DDBJ databases">
        <authorList>
            <person name="Chandra G."/>
            <person name="Truman W A."/>
        </authorList>
    </citation>
    <scope>NUCLEOTIDE SEQUENCE [LARGE SCALE GENOMIC DNA]</scope>
    <source>
        <strain evidence="2">PS854</strain>
    </source>
</reference>
<organism evidence="2 3">
    <name type="scientific">Pseudomonas fluorescens</name>
    <dbReference type="NCBI Taxonomy" id="294"/>
    <lineage>
        <taxon>Bacteria</taxon>
        <taxon>Pseudomonadati</taxon>
        <taxon>Pseudomonadota</taxon>
        <taxon>Gammaproteobacteria</taxon>
        <taxon>Pseudomonadales</taxon>
        <taxon>Pseudomonadaceae</taxon>
        <taxon>Pseudomonas</taxon>
    </lineage>
</organism>
<dbReference type="InterPro" id="IPR047142">
    <property type="entry name" value="OryJ/VirC-like"/>
</dbReference>
<name>A0A5E7Q247_PSEFL</name>
<evidence type="ECO:0000259" key="1">
    <source>
        <dbReference type="Pfam" id="PF07883"/>
    </source>
</evidence>
<evidence type="ECO:0000313" key="3">
    <source>
        <dbReference type="Proteomes" id="UP000327111"/>
    </source>
</evidence>
<dbReference type="InterPro" id="IPR013096">
    <property type="entry name" value="Cupin_2"/>
</dbReference>
<protein>
    <recommendedName>
        <fullName evidence="1">Cupin type-2 domain-containing protein</fullName>
    </recommendedName>
</protein>
<evidence type="ECO:0000313" key="2">
    <source>
        <dbReference type="EMBL" id="VVP54957.1"/>
    </source>
</evidence>
<dbReference type="PANTHER" id="PTHR36156">
    <property type="entry name" value="SLR2101 PROTEIN"/>
    <property type="match status" value="1"/>
</dbReference>
<proteinExistence type="predicted"/>
<dbReference type="Pfam" id="PF07883">
    <property type="entry name" value="Cupin_2"/>
    <property type="match status" value="1"/>
</dbReference>
<dbReference type="SUPFAM" id="SSF51182">
    <property type="entry name" value="RmlC-like cupins"/>
    <property type="match status" value="1"/>
</dbReference>
<dbReference type="RefSeq" id="WP_150736290.1">
    <property type="nucleotide sequence ID" value="NZ_CABVIF010000019.1"/>
</dbReference>
<dbReference type="AlphaFoldDB" id="A0A5E7Q247"/>
<dbReference type="Gene3D" id="2.20.70.150">
    <property type="match status" value="1"/>
</dbReference>
<dbReference type="PANTHER" id="PTHR36156:SF2">
    <property type="entry name" value="CUPIN TYPE-2 DOMAIN-CONTAINING PROTEIN"/>
    <property type="match status" value="1"/>
</dbReference>